<dbReference type="AlphaFoldDB" id="A0A3N4IFB6"/>
<dbReference type="OrthoDB" id="5370359at2759"/>
<dbReference type="EMBL" id="ML119660">
    <property type="protein sequence ID" value="RPA84147.1"/>
    <property type="molecule type" value="Genomic_DNA"/>
</dbReference>
<keyword evidence="3" id="KW-1185">Reference proteome</keyword>
<protein>
    <submittedName>
        <fullName evidence="2">Uncharacterized protein</fullName>
    </submittedName>
</protein>
<feature type="region of interest" description="Disordered" evidence="1">
    <location>
        <begin position="1"/>
        <end position="102"/>
    </location>
</feature>
<feature type="compositionally biased region" description="Basic residues" evidence="1">
    <location>
        <begin position="82"/>
        <end position="91"/>
    </location>
</feature>
<sequence>MDAQSATPAPRPRRATVKTEASSEKQNLNVKNEDIDSDFEAQDADEDNDDEPAYTPKSTAKSTPKSAPKRKTPAKAATTPSKKAKVSKTKPKPAAPPPPVHKAEPMLEILQRALEKGVKNGEVTLDQNKLACILQYVGVLRRGCDEVGITNKIFGIPEPTGEGEAVGRAVAVLSEGQVLQKARALAGEIVYDMSKKMKWTGSCRTGNARVNTEGLSLDGPEVFLKLLQLDEGALKKACNSFEYTSEEFEERFGDTPSGEVRYASLWMTGLIKVRWWPKTGQYKVWGTYGKPK</sequence>
<accession>A0A3N4IFB6</accession>
<evidence type="ECO:0000313" key="3">
    <source>
        <dbReference type="Proteomes" id="UP000275078"/>
    </source>
</evidence>
<reference evidence="2 3" key="1">
    <citation type="journal article" date="2018" name="Nat. Ecol. Evol.">
        <title>Pezizomycetes genomes reveal the molecular basis of ectomycorrhizal truffle lifestyle.</title>
        <authorList>
            <person name="Murat C."/>
            <person name="Payen T."/>
            <person name="Noel B."/>
            <person name="Kuo A."/>
            <person name="Morin E."/>
            <person name="Chen J."/>
            <person name="Kohler A."/>
            <person name="Krizsan K."/>
            <person name="Balestrini R."/>
            <person name="Da Silva C."/>
            <person name="Montanini B."/>
            <person name="Hainaut M."/>
            <person name="Levati E."/>
            <person name="Barry K.W."/>
            <person name="Belfiori B."/>
            <person name="Cichocki N."/>
            <person name="Clum A."/>
            <person name="Dockter R.B."/>
            <person name="Fauchery L."/>
            <person name="Guy J."/>
            <person name="Iotti M."/>
            <person name="Le Tacon F."/>
            <person name="Lindquist E.A."/>
            <person name="Lipzen A."/>
            <person name="Malagnac F."/>
            <person name="Mello A."/>
            <person name="Molinier V."/>
            <person name="Miyauchi S."/>
            <person name="Poulain J."/>
            <person name="Riccioni C."/>
            <person name="Rubini A."/>
            <person name="Sitrit Y."/>
            <person name="Splivallo R."/>
            <person name="Traeger S."/>
            <person name="Wang M."/>
            <person name="Zifcakova L."/>
            <person name="Wipf D."/>
            <person name="Zambonelli A."/>
            <person name="Paolocci F."/>
            <person name="Nowrousian M."/>
            <person name="Ottonello S."/>
            <person name="Baldrian P."/>
            <person name="Spatafora J.W."/>
            <person name="Henrissat B."/>
            <person name="Nagy L.G."/>
            <person name="Aury J.M."/>
            <person name="Wincker P."/>
            <person name="Grigoriev I.V."/>
            <person name="Bonfante P."/>
            <person name="Martin F.M."/>
        </authorList>
    </citation>
    <scope>NUCLEOTIDE SEQUENCE [LARGE SCALE GENOMIC DNA]</scope>
    <source>
        <strain evidence="2 3">RN42</strain>
    </source>
</reference>
<proteinExistence type="predicted"/>
<evidence type="ECO:0000256" key="1">
    <source>
        <dbReference type="SAM" id="MobiDB-lite"/>
    </source>
</evidence>
<name>A0A3N4IFB6_ASCIM</name>
<gene>
    <name evidence="2" type="ORF">BJ508DRAFT_323792</name>
</gene>
<dbReference type="Proteomes" id="UP000275078">
    <property type="component" value="Unassembled WGS sequence"/>
</dbReference>
<evidence type="ECO:0000313" key="2">
    <source>
        <dbReference type="EMBL" id="RPA84147.1"/>
    </source>
</evidence>
<organism evidence="2 3">
    <name type="scientific">Ascobolus immersus RN42</name>
    <dbReference type="NCBI Taxonomy" id="1160509"/>
    <lineage>
        <taxon>Eukaryota</taxon>
        <taxon>Fungi</taxon>
        <taxon>Dikarya</taxon>
        <taxon>Ascomycota</taxon>
        <taxon>Pezizomycotina</taxon>
        <taxon>Pezizomycetes</taxon>
        <taxon>Pezizales</taxon>
        <taxon>Ascobolaceae</taxon>
        <taxon>Ascobolus</taxon>
    </lineage>
</organism>
<feature type="compositionally biased region" description="Acidic residues" evidence="1">
    <location>
        <begin position="35"/>
        <end position="52"/>
    </location>
</feature>